<keyword evidence="4" id="KW-0804">Transcription</keyword>
<protein>
    <submittedName>
        <fullName evidence="8">Hairy-related 1</fullName>
    </submittedName>
</protein>
<dbReference type="Ensembl" id="ENSPKIT00000003444.1">
    <property type="protein sequence ID" value="ENSPKIP00000022773.1"/>
    <property type="gene ID" value="ENSPKIG00000006648.1"/>
</dbReference>
<dbReference type="SMART" id="SM00353">
    <property type="entry name" value="HLH"/>
    <property type="match status" value="1"/>
</dbReference>
<evidence type="ECO:0000256" key="5">
    <source>
        <dbReference type="ARBA" id="ARBA00023242"/>
    </source>
</evidence>
<dbReference type="InterPro" id="IPR032644">
    <property type="entry name" value="HES-7_bHLH-O"/>
</dbReference>
<dbReference type="PANTHER" id="PTHR10985">
    <property type="entry name" value="BASIC HELIX-LOOP-HELIX TRANSCRIPTION FACTOR, HES-RELATED"/>
    <property type="match status" value="1"/>
</dbReference>
<keyword evidence="5" id="KW-0539">Nucleus</keyword>
<dbReference type="InterPro" id="IPR050370">
    <property type="entry name" value="HES_HEY"/>
</dbReference>
<dbReference type="Pfam" id="PF00010">
    <property type="entry name" value="HLH"/>
    <property type="match status" value="1"/>
</dbReference>
<organism evidence="8 9">
    <name type="scientific">Paramormyrops kingsleyae</name>
    <dbReference type="NCBI Taxonomy" id="1676925"/>
    <lineage>
        <taxon>Eukaryota</taxon>
        <taxon>Metazoa</taxon>
        <taxon>Chordata</taxon>
        <taxon>Craniata</taxon>
        <taxon>Vertebrata</taxon>
        <taxon>Euteleostomi</taxon>
        <taxon>Actinopterygii</taxon>
        <taxon>Neopterygii</taxon>
        <taxon>Teleostei</taxon>
        <taxon>Osteoglossocephala</taxon>
        <taxon>Osteoglossomorpha</taxon>
        <taxon>Osteoglossiformes</taxon>
        <taxon>Mormyridae</taxon>
        <taxon>Paramormyrops</taxon>
    </lineage>
</organism>
<sequence>MKPLIEKKRRDRMNHSLDELRTLLLSHTLDTRLRNPKLEKAEILELAVEYLRKRTSHGDRSTGNVHRVRLLNRRTALQTGPACPCSGGYRQFDSRLPAIVDSMQGPKQEGRSSGLRQSPEPQSPSDFWGGQSLPNDPPLWFRATDALCPTQGLPPAMLCLSCGQSELFPASLPALPMYPKFSRLQQPQSLASILPFPSPPYSLSPPPSPCYSSSSPSLTTPPPYHSHPSYFTFPSSLSPPSSDCSLTSLSMSPPPMPPPPSLRGHRSAQRRQLFPSPTQTIWRPWS</sequence>
<evidence type="ECO:0000259" key="7">
    <source>
        <dbReference type="PROSITE" id="PS50888"/>
    </source>
</evidence>
<accession>A0A3B3RWT0</accession>
<evidence type="ECO:0000256" key="4">
    <source>
        <dbReference type="ARBA" id="ARBA00023163"/>
    </source>
</evidence>
<dbReference type="STRING" id="1676925.ENSPKIP00000022773"/>
<evidence type="ECO:0000256" key="6">
    <source>
        <dbReference type="SAM" id="MobiDB-lite"/>
    </source>
</evidence>
<feature type="compositionally biased region" description="Polar residues" evidence="6">
    <location>
        <begin position="114"/>
        <end position="125"/>
    </location>
</feature>
<dbReference type="GeneTree" id="ENSGT00730000111282"/>
<dbReference type="Proteomes" id="UP000261540">
    <property type="component" value="Unplaced"/>
</dbReference>
<name>A0A3B3RWT0_9TELE</name>
<keyword evidence="9" id="KW-1185">Reference proteome</keyword>
<dbReference type="PROSITE" id="PS50888">
    <property type="entry name" value="BHLH"/>
    <property type="match status" value="1"/>
</dbReference>
<feature type="compositionally biased region" description="Polar residues" evidence="6">
    <location>
        <begin position="275"/>
        <end position="286"/>
    </location>
</feature>
<keyword evidence="2" id="KW-0678">Repressor</keyword>
<dbReference type="InterPro" id="IPR011598">
    <property type="entry name" value="bHLH_dom"/>
</dbReference>
<dbReference type="GO" id="GO:0046983">
    <property type="term" value="F:protein dimerization activity"/>
    <property type="evidence" value="ECO:0007669"/>
    <property type="project" value="InterPro"/>
</dbReference>
<evidence type="ECO:0000256" key="1">
    <source>
        <dbReference type="ARBA" id="ARBA00004123"/>
    </source>
</evidence>
<dbReference type="InterPro" id="IPR036638">
    <property type="entry name" value="HLH_DNA-bd_sf"/>
</dbReference>
<dbReference type="CDD" id="cd11462">
    <property type="entry name" value="bHLH-O_HES7"/>
    <property type="match status" value="1"/>
</dbReference>
<dbReference type="AlphaFoldDB" id="A0A3B3RWT0"/>
<dbReference type="Gene3D" id="4.10.280.10">
    <property type="entry name" value="Helix-loop-helix DNA-binding domain"/>
    <property type="match status" value="1"/>
</dbReference>
<feature type="compositionally biased region" description="Low complexity" evidence="6">
    <location>
        <begin position="235"/>
        <end position="251"/>
    </location>
</feature>
<reference evidence="8" key="2">
    <citation type="submission" date="2025-09" db="UniProtKB">
        <authorList>
            <consortium name="Ensembl"/>
        </authorList>
    </citation>
    <scope>IDENTIFICATION</scope>
</reference>
<feature type="region of interest" description="Disordered" evidence="6">
    <location>
        <begin position="103"/>
        <end position="131"/>
    </location>
</feature>
<feature type="region of interest" description="Disordered" evidence="6">
    <location>
        <begin position="235"/>
        <end position="286"/>
    </location>
</feature>
<feature type="compositionally biased region" description="Pro residues" evidence="6">
    <location>
        <begin position="252"/>
        <end position="261"/>
    </location>
</feature>
<evidence type="ECO:0000313" key="9">
    <source>
        <dbReference type="Proteomes" id="UP000261540"/>
    </source>
</evidence>
<proteinExistence type="predicted"/>
<evidence type="ECO:0000256" key="2">
    <source>
        <dbReference type="ARBA" id="ARBA00022491"/>
    </source>
</evidence>
<evidence type="ECO:0000313" key="8">
    <source>
        <dbReference type="Ensembl" id="ENSPKIP00000022773.1"/>
    </source>
</evidence>
<keyword evidence="3" id="KW-0805">Transcription regulation</keyword>
<evidence type="ECO:0000256" key="3">
    <source>
        <dbReference type="ARBA" id="ARBA00023015"/>
    </source>
</evidence>
<reference evidence="8" key="1">
    <citation type="submission" date="2025-08" db="UniProtKB">
        <authorList>
            <consortium name="Ensembl"/>
        </authorList>
    </citation>
    <scope>IDENTIFICATION</scope>
</reference>
<comment type="subcellular location">
    <subcellularLocation>
        <location evidence="1">Nucleus</location>
    </subcellularLocation>
</comment>
<feature type="domain" description="BHLH" evidence="7">
    <location>
        <begin position="1"/>
        <end position="54"/>
    </location>
</feature>
<dbReference type="SUPFAM" id="SSF47459">
    <property type="entry name" value="HLH, helix-loop-helix DNA-binding domain"/>
    <property type="match status" value="1"/>
</dbReference>
<dbReference type="GO" id="GO:0005634">
    <property type="term" value="C:nucleus"/>
    <property type="evidence" value="ECO:0007669"/>
    <property type="project" value="UniProtKB-SubCell"/>
</dbReference>